<proteinExistence type="predicted"/>
<protein>
    <submittedName>
        <fullName evidence="1">Uncharacterized protein</fullName>
    </submittedName>
</protein>
<accession>A0A1G9F1D6</accession>
<dbReference type="AlphaFoldDB" id="A0A1G9F1D6"/>
<dbReference type="EMBL" id="FNET01000007">
    <property type="protein sequence ID" value="SDK82194.1"/>
    <property type="molecule type" value="Genomic_DNA"/>
</dbReference>
<organism evidence="1 2">
    <name type="scientific">Lentzea albidocapillata subsp. violacea</name>
    <dbReference type="NCBI Taxonomy" id="128104"/>
    <lineage>
        <taxon>Bacteria</taxon>
        <taxon>Bacillati</taxon>
        <taxon>Actinomycetota</taxon>
        <taxon>Actinomycetes</taxon>
        <taxon>Pseudonocardiales</taxon>
        <taxon>Pseudonocardiaceae</taxon>
        <taxon>Lentzea</taxon>
    </lineage>
</organism>
<dbReference type="Proteomes" id="UP000199682">
    <property type="component" value="Unassembled WGS sequence"/>
</dbReference>
<reference evidence="2" key="1">
    <citation type="submission" date="2016-10" db="EMBL/GenBank/DDBJ databases">
        <authorList>
            <person name="Varghese N."/>
            <person name="Submissions S."/>
        </authorList>
    </citation>
    <scope>NUCLEOTIDE SEQUENCE [LARGE SCALE GENOMIC DNA]</scope>
    <source>
        <strain evidence="2">DSM 44796</strain>
    </source>
</reference>
<name>A0A1G9F1D6_9PSEU</name>
<evidence type="ECO:0000313" key="2">
    <source>
        <dbReference type="Proteomes" id="UP000199682"/>
    </source>
</evidence>
<sequence length="87" mass="9524">MGRIAAEAATHLRNAAVLASTEHMTGAAHVVLGHHETAADHRALAMHRDQGYRTGEAAGREALGIYLQRGMEAETERVQRLLARTRR</sequence>
<evidence type="ECO:0000313" key="1">
    <source>
        <dbReference type="EMBL" id="SDK82194.1"/>
    </source>
</evidence>
<gene>
    <name evidence="1" type="ORF">SAMN04488074_107225</name>
</gene>